<dbReference type="Pfam" id="PF07686">
    <property type="entry name" value="V-set"/>
    <property type="match status" value="1"/>
</dbReference>
<dbReference type="InterPro" id="IPR003599">
    <property type="entry name" value="Ig_sub"/>
</dbReference>
<dbReference type="InterPro" id="IPR007110">
    <property type="entry name" value="Ig-like_dom"/>
</dbReference>
<dbReference type="PROSITE" id="PS50835">
    <property type="entry name" value="IG_LIKE"/>
    <property type="match status" value="1"/>
</dbReference>
<dbReference type="PANTHER" id="PTHR44969:SF1">
    <property type="entry name" value="CELL SURFACE A33 ANTIGEN"/>
    <property type="match status" value="1"/>
</dbReference>
<dbReference type="Gene3D" id="2.60.40.10">
    <property type="entry name" value="Immunoglobulins"/>
    <property type="match status" value="2"/>
</dbReference>
<keyword evidence="2" id="KW-0472">Membrane</keyword>
<reference evidence="6" key="3">
    <citation type="journal article" date="2014" name="Nature">
        <title>Elephant shark genome provides unique insights into gnathostome evolution.</title>
        <authorList>
            <consortium name="International Elephant Shark Genome Sequencing Consortium"/>
            <person name="Venkatesh B."/>
            <person name="Lee A.P."/>
            <person name="Ravi V."/>
            <person name="Maurya A.K."/>
            <person name="Lian M.M."/>
            <person name="Swann J.B."/>
            <person name="Ohta Y."/>
            <person name="Flajnik M.F."/>
            <person name="Sutoh Y."/>
            <person name="Kasahara M."/>
            <person name="Hoon S."/>
            <person name="Gangu V."/>
            <person name="Roy S.W."/>
            <person name="Irimia M."/>
            <person name="Korzh V."/>
            <person name="Kondrychyn I."/>
            <person name="Lim Z.W."/>
            <person name="Tay B.H."/>
            <person name="Tohari S."/>
            <person name="Kong K.W."/>
            <person name="Ho S."/>
            <person name="Lorente-Galdos B."/>
            <person name="Quilez J."/>
            <person name="Marques-Bonet T."/>
            <person name="Raney B.J."/>
            <person name="Ingham P.W."/>
            <person name="Tay A."/>
            <person name="Hillier L.W."/>
            <person name="Minx P."/>
            <person name="Boehm T."/>
            <person name="Wilson R.K."/>
            <person name="Brenner S."/>
            <person name="Warren W.C."/>
        </authorList>
    </citation>
    <scope>NUCLEOTIDE SEQUENCE [LARGE SCALE GENOMIC DNA]</scope>
</reference>
<protein>
    <recommendedName>
        <fullName evidence="4">Ig-like domain-containing protein</fullName>
    </recommendedName>
</protein>
<keyword evidence="3" id="KW-0732">Signal</keyword>
<dbReference type="Ensembl" id="ENSCMIT00000000523.1">
    <property type="protein sequence ID" value="ENSCMIP00000000485.1"/>
    <property type="gene ID" value="ENSCMIG00000000336.1"/>
</dbReference>
<proteinExistence type="predicted"/>
<evidence type="ECO:0000313" key="5">
    <source>
        <dbReference type="Ensembl" id="ENSCMIP00000000485.1"/>
    </source>
</evidence>
<dbReference type="AlphaFoldDB" id="A0A4W3GD27"/>
<reference evidence="6" key="1">
    <citation type="journal article" date="2006" name="Science">
        <title>Ancient noncoding elements conserved in the human genome.</title>
        <authorList>
            <person name="Venkatesh B."/>
            <person name="Kirkness E.F."/>
            <person name="Loh Y.H."/>
            <person name="Halpern A.L."/>
            <person name="Lee A.P."/>
            <person name="Johnson J."/>
            <person name="Dandona N."/>
            <person name="Viswanathan L.D."/>
            <person name="Tay A."/>
            <person name="Venter J.C."/>
            <person name="Strausberg R.L."/>
            <person name="Brenner S."/>
        </authorList>
    </citation>
    <scope>NUCLEOTIDE SEQUENCE [LARGE SCALE GENOMIC DNA]</scope>
</reference>
<keyword evidence="2" id="KW-0812">Transmembrane</keyword>
<name>A0A4W3GD27_CALMI</name>
<feature type="compositionally biased region" description="Basic and acidic residues" evidence="1">
    <location>
        <begin position="290"/>
        <end position="389"/>
    </location>
</feature>
<evidence type="ECO:0000259" key="4">
    <source>
        <dbReference type="PROSITE" id="PS50835"/>
    </source>
</evidence>
<reference evidence="5" key="5">
    <citation type="submission" date="2025-09" db="UniProtKB">
        <authorList>
            <consortium name="Ensembl"/>
        </authorList>
    </citation>
    <scope>IDENTIFICATION</scope>
</reference>
<sequence length="509" mass="58354">MKGKERLLATGAALLSVLTAVTAIKVDIVDTVKEVARDDKVNFKCQYTTSVTNRNALNIIWNFIPDDPDKETIDVIQWFNALDEPVIGTKYKTRVKFTGDVMLNDCSITINNTITSDSGTYEVEVKLPTDLEGDRKDRVELVVLIAPSPPACSIAGGTEFGQDVILKCHSDEGSPKPTYSWNSYTIENLPRSLPANSVQQEDGLLLKNLTGTHSGFYICTSRNKIKFATCNVTLTVLAPAMKFPLYAGLVGGGVAVLIIIGIIVYCCCCRSKGPPEGYEMEEREEEDDESEHRPAKPRTRYEEEMQRRPAKPRNDGRNDDRNDDRNSRNDDWYNDRNDDRYGGRNDNRYNNRNEDRYGGRNDNRYDDRNDDRYGGRNDNRYDDRNDDRYGGTNDNRYNTNDDRYGARNDDRQGGRNDDRQGGRNDDRQGGRNDYRDDRNDDRYAGRNDNQYDDRYNDQYNNYEGNQPQYDETPYDDDEFDDDDYSPRPSAEVALVPPNERNYPQNNYNA</sequence>
<accession>A0A4W3GD27</accession>
<evidence type="ECO:0000256" key="3">
    <source>
        <dbReference type="SAM" id="SignalP"/>
    </source>
</evidence>
<feature type="transmembrane region" description="Helical" evidence="2">
    <location>
        <begin position="245"/>
        <end position="268"/>
    </location>
</feature>
<dbReference type="Pfam" id="PF13927">
    <property type="entry name" value="Ig_3"/>
    <property type="match status" value="1"/>
</dbReference>
<feature type="domain" description="Ig-like" evidence="4">
    <location>
        <begin position="150"/>
        <end position="235"/>
    </location>
</feature>
<evidence type="ECO:0000256" key="1">
    <source>
        <dbReference type="SAM" id="MobiDB-lite"/>
    </source>
</evidence>
<dbReference type="GO" id="GO:0005886">
    <property type="term" value="C:plasma membrane"/>
    <property type="evidence" value="ECO:0007669"/>
    <property type="project" value="InterPro"/>
</dbReference>
<dbReference type="InterPro" id="IPR013783">
    <property type="entry name" value="Ig-like_fold"/>
</dbReference>
<keyword evidence="6" id="KW-1185">Reference proteome</keyword>
<dbReference type="SMART" id="SM00409">
    <property type="entry name" value="IG"/>
    <property type="match status" value="2"/>
</dbReference>
<feature type="chain" id="PRO_5021287486" description="Ig-like domain-containing protein" evidence="3">
    <location>
        <begin position="24"/>
        <end position="509"/>
    </location>
</feature>
<gene>
    <name evidence="5" type="primary">LOC103180152</name>
</gene>
<dbReference type="OMA" id="PTYSWKT"/>
<dbReference type="InterPro" id="IPR013106">
    <property type="entry name" value="Ig_V-set"/>
</dbReference>
<feature type="compositionally biased region" description="Acidic residues" evidence="1">
    <location>
        <begin position="472"/>
        <end position="483"/>
    </location>
</feature>
<keyword evidence="2" id="KW-1133">Transmembrane helix</keyword>
<evidence type="ECO:0000256" key="2">
    <source>
        <dbReference type="SAM" id="Phobius"/>
    </source>
</evidence>
<reference evidence="5" key="4">
    <citation type="submission" date="2025-08" db="UniProtKB">
        <authorList>
            <consortium name="Ensembl"/>
        </authorList>
    </citation>
    <scope>IDENTIFICATION</scope>
</reference>
<evidence type="ECO:0000313" key="6">
    <source>
        <dbReference type="Proteomes" id="UP000314986"/>
    </source>
</evidence>
<feature type="compositionally biased region" description="Acidic residues" evidence="1">
    <location>
        <begin position="278"/>
        <end position="289"/>
    </location>
</feature>
<dbReference type="PANTHER" id="PTHR44969">
    <property type="entry name" value="CELL SURFACE A33 ANTIGEN"/>
    <property type="match status" value="1"/>
</dbReference>
<dbReference type="GeneTree" id="ENSGT00940000160248"/>
<feature type="signal peptide" evidence="3">
    <location>
        <begin position="1"/>
        <end position="23"/>
    </location>
</feature>
<dbReference type="SUPFAM" id="SSF48726">
    <property type="entry name" value="Immunoglobulin"/>
    <property type="match status" value="2"/>
</dbReference>
<dbReference type="InterPro" id="IPR042474">
    <property type="entry name" value="A33"/>
</dbReference>
<feature type="region of interest" description="Disordered" evidence="1">
    <location>
        <begin position="277"/>
        <end position="509"/>
    </location>
</feature>
<dbReference type="Proteomes" id="UP000314986">
    <property type="component" value="Unassembled WGS sequence"/>
</dbReference>
<organism evidence="5 6">
    <name type="scientific">Callorhinchus milii</name>
    <name type="common">Ghost shark</name>
    <dbReference type="NCBI Taxonomy" id="7868"/>
    <lineage>
        <taxon>Eukaryota</taxon>
        <taxon>Metazoa</taxon>
        <taxon>Chordata</taxon>
        <taxon>Craniata</taxon>
        <taxon>Vertebrata</taxon>
        <taxon>Chondrichthyes</taxon>
        <taxon>Holocephali</taxon>
        <taxon>Chimaeriformes</taxon>
        <taxon>Callorhinchidae</taxon>
        <taxon>Callorhinchus</taxon>
    </lineage>
</organism>
<feature type="compositionally biased region" description="Basic and acidic residues" evidence="1">
    <location>
        <begin position="399"/>
        <end position="456"/>
    </location>
</feature>
<reference evidence="6" key="2">
    <citation type="journal article" date="2007" name="PLoS Biol.">
        <title>Survey sequencing and comparative analysis of the elephant shark (Callorhinchus milii) genome.</title>
        <authorList>
            <person name="Venkatesh B."/>
            <person name="Kirkness E.F."/>
            <person name="Loh Y.H."/>
            <person name="Halpern A.L."/>
            <person name="Lee A.P."/>
            <person name="Johnson J."/>
            <person name="Dandona N."/>
            <person name="Viswanathan L.D."/>
            <person name="Tay A."/>
            <person name="Venter J.C."/>
            <person name="Strausberg R.L."/>
            <person name="Brenner S."/>
        </authorList>
    </citation>
    <scope>NUCLEOTIDE SEQUENCE [LARGE SCALE GENOMIC DNA]</scope>
</reference>
<dbReference type="InterPro" id="IPR036179">
    <property type="entry name" value="Ig-like_dom_sf"/>
</dbReference>